<dbReference type="RefSeq" id="XP_043152310.1">
    <property type="nucleotide sequence ID" value="XM_043296375.1"/>
</dbReference>
<proteinExistence type="predicted"/>
<feature type="domain" description="T6SS Phospholipase effector Tle1-like catalytic" evidence="1">
    <location>
        <begin position="6"/>
        <end position="269"/>
    </location>
</feature>
<keyword evidence="3" id="KW-1185">Reference proteome</keyword>
<dbReference type="PANTHER" id="PTHR33840">
    <property type="match status" value="1"/>
</dbReference>
<dbReference type="AlphaFoldDB" id="A0A9P3EQ45"/>
<evidence type="ECO:0000313" key="3">
    <source>
        <dbReference type="Proteomes" id="UP001043456"/>
    </source>
</evidence>
<dbReference type="OrthoDB" id="3057168at2759"/>
<organism evidence="2 3">
    <name type="scientific">Aspergillus pseudoviridinutans</name>
    <dbReference type="NCBI Taxonomy" id="1517512"/>
    <lineage>
        <taxon>Eukaryota</taxon>
        <taxon>Fungi</taxon>
        <taxon>Dikarya</taxon>
        <taxon>Ascomycota</taxon>
        <taxon>Pezizomycotina</taxon>
        <taxon>Eurotiomycetes</taxon>
        <taxon>Eurotiomycetidae</taxon>
        <taxon>Eurotiales</taxon>
        <taxon>Aspergillaceae</taxon>
        <taxon>Aspergillus</taxon>
        <taxon>Aspergillus subgen. Fumigati</taxon>
    </lineage>
</organism>
<dbReference type="Pfam" id="PF09994">
    <property type="entry name" value="T6SS_Tle1-like_cat"/>
    <property type="match status" value="1"/>
</dbReference>
<reference evidence="2 3" key="1">
    <citation type="submission" date="2018-10" db="EMBL/GenBank/DDBJ databases">
        <title>Pan-genome distribution and transcriptional activeness of fungal secondary metabolism genes in Aspergillus section Fumigati.</title>
        <authorList>
            <person name="Takahashi H."/>
            <person name="Umemura M."/>
            <person name="Ninomiya A."/>
            <person name="Kusuya Y."/>
            <person name="Urayama S."/>
            <person name="Shimizu M."/>
            <person name="Watanabe A."/>
            <person name="Kamei K."/>
            <person name="Yaguchi T."/>
            <person name="Hagiwara D."/>
        </authorList>
    </citation>
    <scope>NUCLEOTIDE SEQUENCE [LARGE SCALE GENOMIC DNA]</scope>
    <source>
        <strain evidence="2 3">IFM 55266</strain>
    </source>
</reference>
<dbReference type="InterPro" id="IPR029058">
    <property type="entry name" value="AB_hydrolase_fold"/>
</dbReference>
<name>A0A9P3EQ45_9EURO</name>
<dbReference type="GeneID" id="66998675"/>
<dbReference type="SUPFAM" id="SSF53474">
    <property type="entry name" value="alpha/beta-Hydrolases"/>
    <property type="match status" value="1"/>
</dbReference>
<dbReference type="PANTHER" id="PTHR33840:SF1">
    <property type="entry name" value="TLE1 PHOSPHOLIPASE DOMAIN-CONTAINING PROTEIN"/>
    <property type="match status" value="1"/>
</dbReference>
<evidence type="ECO:0000259" key="1">
    <source>
        <dbReference type="Pfam" id="PF09994"/>
    </source>
</evidence>
<accession>A0A9P3EQ45</accession>
<comment type="caution">
    <text evidence="2">The sequence shown here is derived from an EMBL/GenBank/DDBJ whole genome shotgun (WGS) entry which is preliminary data.</text>
</comment>
<gene>
    <name evidence="2" type="ORF">Asppvi_000062</name>
</gene>
<sequence>MDGRAKRIIVCCDGTACSSYKRHGGLSLTNVSRISRSIKAVADNGTPQMVFYQPGIGTAAANPLNILNQGIGSGIDEKIMEAYSFICHNYSGEDDKIILIGFSRGAFTVRCIADFIHKAGLLTKVGLFYLTQLYDLWVGGKLGTDNVPEAFRTGVLGDPTQVRPSIRINACAVWDTVCSLGVPQLGFSGPRLPSRFSFVLSDLCEGIENAFQALSLHERRLAFLPYVWKPRETNHCSLQQCWFMGYHADIGGGNKDECLAHFALAWMISKLDPFVEFNKEYFWMPTASDTSWKLSAAPTVDTFDPPFMVGLQIPDSMNLFYWLWGSIHRKPRRQFWTHVGFEQFYPPVNNISKEFMHSTVRLLTFLGALDTCPSLKGGKPERRGNQWIWNLRLRPKSPFWAFVRAVEPAPTHETYEVVEDPMGPTERELLKQWLNSELYLLQERANENDPDPQTLIPYLLEWLDKQLAN</sequence>
<evidence type="ECO:0000313" key="2">
    <source>
        <dbReference type="EMBL" id="GIJ81563.1"/>
    </source>
</evidence>
<dbReference type="InterPro" id="IPR018712">
    <property type="entry name" value="Tle1-like_cat"/>
</dbReference>
<dbReference type="Proteomes" id="UP001043456">
    <property type="component" value="Unassembled WGS sequence"/>
</dbReference>
<dbReference type="EMBL" id="BHVY01000001">
    <property type="protein sequence ID" value="GIJ81563.1"/>
    <property type="molecule type" value="Genomic_DNA"/>
</dbReference>
<protein>
    <recommendedName>
        <fullName evidence="1">T6SS Phospholipase effector Tle1-like catalytic domain-containing protein</fullName>
    </recommendedName>
</protein>